<evidence type="ECO:0000256" key="2">
    <source>
        <dbReference type="SAM" id="SignalP"/>
    </source>
</evidence>
<feature type="region of interest" description="Disordered" evidence="1">
    <location>
        <begin position="178"/>
        <end position="219"/>
    </location>
</feature>
<feature type="compositionally biased region" description="Low complexity" evidence="1">
    <location>
        <begin position="182"/>
        <end position="219"/>
    </location>
</feature>
<evidence type="ECO:0000313" key="4">
    <source>
        <dbReference type="Proteomes" id="UP000287394"/>
    </source>
</evidence>
<reference evidence="3 4" key="1">
    <citation type="journal article" date="2019" name="Int. J. Syst. Evol. Microbiol.">
        <title>Capsulimonas corticalis gen. nov., sp. nov., an aerobic capsulated bacterium, of a novel bacterial order, Capsulimonadales ord. nov., of the class Armatimonadia of the phylum Armatimonadetes.</title>
        <authorList>
            <person name="Li J."/>
            <person name="Kudo C."/>
            <person name="Tonouchi A."/>
        </authorList>
    </citation>
    <scope>NUCLEOTIDE SEQUENCE [LARGE SCALE GENOMIC DNA]</scope>
    <source>
        <strain evidence="3 4">AX-7</strain>
    </source>
</reference>
<organism evidence="3 4">
    <name type="scientific">Capsulimonas corticalis</name>
    <dbReference type="NCBI Taxonomy" id="2219043"/>
    <lineage>
        <taxon>Bacteria</taxon>
        <taxon>Bacillati</taxon>
        <taxon>Armatimonadota</taxon>
        <taxon>Armatimonadia</taxon>
        <taxon>Capsulimonadales</taxon>
        <taxon>Capsulimonadaceae</taxon>
        <taxon>Capsulimonas</taxon>
    </lineage>
</organism>
<dbReference type="KEGG" id="ccot:CCAX7_47180"/>
<evidence type="ECO:0000313" key="3">
    <source>
        <dbReference type="EMBL" id="BDI32667.1"/>
    </source>
</evidence>
<accession>A0A402CQ82</accession>
<feature type="compositionally biased region" description="Low complexity" evidence="1">
    <location>
        <begin position="36"/>
        <end position="77"/>
    </location>
</feature>
<dbReference type="EMBL" id="AP025739">
    <property type="protein sequence ID" value="BDI32667.1"/>
    <property type="molecule type" value="Genomic_DNA"/>
</dbReference>
<name>A0A402CQ82_9BACT</name>
<protein>
    <submittedName>
        <fullName evidence="3">Uncharacterized protein</fullName>
    </submittedName>
</protein>
<dbReference type="Gene3D" id="3.30.1340.30">
    <property type="match status" value="1"/>
</dbReference>
<dbReference type="InterPro" id="IPR007055">
    <property type="entry name" value="BON_dom"/>
</dbReference>
<feature type="region of interest" description="Disordered" evidence="1">
    <location>
        <begin position="28"/>
        <end position="88"/>
    </location>
</feature>
<gene>
    <name evidence="3" type="ORF">CCAX7_47180</name>
</gene>
<feature type="chain" id="PRO_5043882037" evidence="2">
    <location>
        <begin position="25"/>
        <end position="219"/>
    </location>
</feature>
<dbReference type="RefSeq" id="WP_119319625.1">
    <property type="nucleotide sequence ID" value="NZ_AP025739.1"/>
</dbReference>
<keyword evidence="2" id="KW-0732">Signal</keyword>
<dbReference type="Pfam" id="PF04972">
    <property type="entry name" value="BON"/>
    <property type="match status" value="1"/>
</dbReference>
<proteinExistence type="predicted"/>
<evidence type="ECO:0000256" key="1">
    <source>
        <dbReference type="SAM" id="MobiDB-lite"/>
    </source>
</evidence>
<sequence>MMSTMPVMRRLCAVAFSAAIFAVAGCSHDDASQNQPPTVVTNTTTAPAVPAGTTTTVTTPGGTTTVAGVPQTNNTNAGPGGATGEDSAAGDAVLKSIHTNVQMTGSRVLATVDSAGTARLTGTAQNQQQKALAERLATNTSGVTSVVNKIEIVATGGVKSPPPPTKVVEKTKIVVVHDKAPAADTSANPPAPPADSTAPAAPSDSSSPTTAPAPTSSGN</sequence>
<dbReference type="PROSITE" id="PS50914">
    <property type="entry name" value="BON"/>
    <property type="match status" value="1"/>
</dbReference>
<dbReference type="AlphaFoldDB" id="A0A402CQ82"/>
<keyword evidence="4" id="KW-1185">Reference proteome</keyword>
<dbReference type="Proteomes" id="UP000287394">
    <property type="component" value="Chromosome"/>
</dbReference>
<feature type="signal peptide" evidence="2">
    <location>
        <begin position="1"/>
        <end position="24"/>
    </location>
</feature>